<evidence type="ECO:0000256" key="8">
    <source>
        <dbReference type="RuleBase" id="RU003857"/>
    </source>
</evidence>
<feature type="region of interest" description="Disordered" evidence="9">
    <location>
        <begin position="473"/>
        <end position="552"/>
    </location>
</feature>
<evidence type="ECO:0000256" key="7">
    <source>
        <dbReference type="ARBA" id="ARBA00023303"/>
    </source>
</evidence>
<evidence type="ECO:0000313" key="13">
    <source>
        <dbReference type="Proteomes" id="UP001527925"/>
    </source>
</evidence>
<keyword evidence="3 8" id="KW-0812">Transmembrane</keyword>
<dbReference type="GO" id="GO:0034220">
    <property type="term" value="P:monoatomic ion transmembrane transport"/>
    <property type="evidence" value="ECO:0007669"/>
    <property type="project" value="UniProtKB-KW"/>
</dbReference>
<name>A0ABR4NC62_9FUNG</name>
<evidence type="ECO:0000256" key="5">
    <source>
        <dbReference type="ARBA" id="ARBA00023065"/>
    </source>
</evidence>
<accession>A0ABR4NC62</accession>
<keyword evidence="5 8" id="KW-0406">Ion transport</keyword>
<keyword evidence="13" id="KW-1185">Reference proteome</keyword>
<comment type="caution">
    <text evidence="12">The sequence shown here is derived from an EMBL/GenBank/DDBJ whole genome shotgun (WGS) entry which is preliminary data.</text>
</comment>
<dbReference type="InterPro" id="IPR003280">
    <property type="entry name" value="2pore_dom_K_chnl"/>
</dbReference>
<dbReference type="InterPro" id="IPR013099">
    <property type="entry name" value="K_chnl_dom"/>
</dbReference>
<feature type="transmembrane region" description="Helical" evidence="10">
    <location>
        <begin position="161"/>
        <end position="181"/>
    </location>
</feature>
<feature type="domain" description="Potassium channel" evidence="11">
    <location>
        <begin position="206"/>
        <end position="278"/>
    </location>
</feature>
<comment type="similarity">
    <text evidence="8">Belongs to the two pore domain potassium channel (TC 1.A.1.8) family.</text>
</comment>
<gene>
    <name evidence="12" type="primary">TOK1_2</name>
    <name evidence="12" type="ORF">HK105_203177</name>
</gene>
<reference evidence="12 13" key="1">
    <citation type="submission" date="2023-09" db="EMBL/GenBank/DDBJ databases">
        <title>Pangenome analysis of Batrachochytrium dendrobatidis and related Chytrids.</title>
        <authorList>
            <person name="Yacoub M.N."/>
            <person name="Stajich J.E."/>
            <person name="James T.Y."/>
        </authorList>
    </citation>
    <scope>NUCLEOTIDE SEQUENCE [LARGE SCALE GENOMIC DNA]</scope>
    <source>
        <strain evidence="12 13">JEL0888</strain>
    </source>
</reference>
<evidence type="ECO:0000256" key="9">
    <source>
        <dbReference type="SAM" id="MobiDB-lite"/>
    </source>
</evidence>
<feature type="transmembrane region" description="Helical" evidence="10">
    <location>
        <begin position="437"/>
        <end position="457"/>
    </location>
</feature>
<feature type="domain" description="Potassium channel" evidence="11">
    <location>
        <begin position="388"/>
        <end position="460"/>
    </location>
</feature>
<organism evidence="12 13">
    <name type="scientific">Polyrhizophydium stewartii</name>
    <dbReference type="NCBI Taxonomy" id="2732419"/>
    <lineage>
        <taxon>Eukaryota</taxon>
        <taxon>Fungi</taxon>
        <taxon>Fungi incertae sedis</taxon>
        <taxon>Chytridiomycota</taxon>
        <taxon>Chytridiomycota incertae sedis</taxon>
        <taxon>Chytridiomycetes</taxon>
        <taxon>Rhizophydiales</taxon>
        <taxon>Rhizophydiales incertae sedis</taxon>
        <taxon>Polyrhizophydium</taxon>
    </lineage>
</organism>
<keyword evidence="4 10" id="KW-1133">Transmembrane helix</keyword>
<feature type="compositionally biased region" description="Basic and acidic residues" evidence="9">
    <location>
        <begin position="303"/>
        <end position="315"/>
    </location>
</feature>
<evidence type="ECO:0000256" key="2">
    <source>
        <dbReference type="ARBA" id="ARBA00022448"/>
    </source>
</evidence>
<feature type="compositionally biased region" description="Polar residues" evidence="9">
    <location>
        <begin position="316"/>
        <end position="327"/>
    </location>
</feature>
<feature type="transmembrane region" description="Helical" evidence="10">
    <location>
        <begin position="384"/>
        <end position="402"/>
    </location>
</feature>
<evidence type="ECO:0000256" key="10">
    <source>
        <dbReference type="SAM" id="Phobius"/>
    </source>
</evidence>
<sequence length="552" mass="61332">MPSTLPRSLTSKVSSLWSLGFDDIEAGTPLGGPPDIEHNKPEGPCVSIQPWFYGLSLSLVCCFQLIRAMTNVHWLVDANESTRFGYKGAVQYNDKVKTLLIVALAFSIAVQIANRVRATEMEIKWTSVLAFVFSIGQGKVARILARIFLRTDMPSHQYTASNGLTALTSSIITGAVCVYFYGIDAIKRRNIKELSREQRKLGYASLLVFFYAVIGSFTMVALEGWEFEAASQFIFASLLTIGYGNIVPVTLKSRLFFMAYSILGLGIIGFYIMAFEDRVVEHANYHARRNICKAKRRMARCATRREDRGRLKKSESQGLDATASTDTLGPPLDKKDTDRSASDVVAVARVPTGVSERSDSSGSGGAARNKIESKILSRLKVWRVVLYLTAWWFLGALLFMWLEDSWSYTDSLYFCFVTMTSIGFGDLVPKRPWAVEFWYIFVFNAIATFTYFVNQIGKKVGHKFGKMNQKVVSRMEARERRRRERTLRRRGSKAAMPPSPRPSAVEAPPAEPGSVAGADGRHSGTGSLPRHGGPAEGAVVASESVVRRRSKP</sequence>
<evidence type="ECO:0000259" key="11">
    <source>
        <dbReference type="Pfam" id="PF07885"/>
    </source>
</evidence>
<comment type="subcellular location">
    <subcellularLocation>
        <location evidence="1">Membrane</location>
        <topology evidence="1">Multi-pass membrane protein</topology>
    </subcellularLocation>
</comment>
<dbReference type="PRINTS" id="PR01333">
    <property type="entry name" value="2POREKCHANEL"/>
</dbReference>
<feature type="region of interest" description="Disordered" evidence="9">
    <location>
        <begin position="303"/>
        <end position="343"/>
    </location>
</feature>
<keyword evidence="2 8" id="KW-0813">Transport</keyword>
<feature type="compositionally biased region" description="Basic residues" evidence="9">
    <location>
        <begin position="480"/>
        <end position="492"/>
    </location>
</feature>
<feature type="transmembrane region" description="Helical" evidence="10">
    <location>
        <begin position="201"/>
        <end position="221"/>
    </location>
</feature>
<evidence type="ECO:0000256" key="1">
    <source>
        <dbReference type="ARBA" id="ARBA00004141"/>
    </source>
</evidence>
<evidence type="ECO:0000256" key="6">
    <source>
        <dbReference type="ARBA" id="ARBA00023136"/>
    </source>
</evidence>
<feature type="transmembrane region" description="Helical" evidence="10">
    <location>
        <begin position="257"/>
        <end position="275"/>
    </location>
</feature>
<keyword evidence="6 10" id="KW-0472">Membrane</keyword>
<dbReference type="PANTHER" id="PTHR11003">
    <property type="entry name" value="POTASSIUM CHANNEL, SUBFAMILY K"/>
    <property type="match status" value="1"/>
</dbReference>
<dbReference type="PANTHER" id="PTHR11003:SF291">
    <property type="entry name" value="IP11374P"/>
    <property type="match status" value="1"/>
</dbReference>
<dbReference type="SUPFAM" id="SSF81324">
    <property type="entry name" value="Voltage-gated potassium channels"/>
    <property type="match status" value="2"/>
</dbReference>
<keyword evidence="7 8" id="KW-0407">Ion channel</keyword>
<evidence type="ECO:0000313" key="12">
    <source>
        <dbReference type="EMBL" id="KAL2917113.1"/>
    </source>
</evidence>
<dbReference type="EMBL" id="JADGIZ020000012">
    <property type="protein sequence ID" value="KAL2917113.1"/>
    <property type="molecule type" value="Genomic_DNA"/>
</dbReference>
<evidence type="ECO:0000256" key="4">
    <source>
        <dbReference type="ARBA" id="ARBA00022989"/>
    </source>
</evidence>
<feature type="transmembrane region" description="Helical" evidence="10">
    <location>
        <begin position="125"/>
        <end position="149"/>
    </location>
</feature>
<proteinExistence type="inferred from homology"/>
<protein>
    <submittedName>
        <fullName evidence="12">Potassium channel</fullName>
    </submittedName>
</protein>
<evidence type="ECO:0000256" key="3">
    <source>
        <dbReference type="ARBA" id="ARBA00022692"/>
    </source>
</evidence>
<dbReference type="Pfam" id="PF07885">
    <property type="entry name" value="Ion_trans_2"/>
    <property type="match status" value="2"/>
</dbReference>
<dbReference type="Proteomes" id="UP001527925">
    <property type="component" value="Unassembled WGS sequence"/>
</dbReference>
<dbReference type="Gene3D" id="1.10.287.70">
    <property type="match status" value="2"/>
</dbReference>
<feature type="compositionally biased region" description="Basic and acidic residues" evidence="9">
    <location>
        <begin position="332"/>
        <end position="341"/>
    </location>
</feature>